<name>A0ABP9D9G7_9BACT</name>
<feature type="domain" description="PpiC" evidence="1">
    <location>
        <begin position="32"/>
        <end position="160"/>
    </location>
</feature>
<proteinExistence type="predicted"/>
<sequence>MNLDHDDEVIKRRLSQKMRFLSNTFSTLADPPTDERLKAYLRENEEQYQRPPTYSFLQVPFTYDHHSNPEEVANKLLQQHKTSKQEDHLVHTGDPLFIPKEFVAADTIQINKTMGGAIVTSLSDAPLGQWFGPIQSGLGYHLIYIKEKTPATLPDFHDIRNQLERDYVYDTEKMGRKMIYEKFKENYDIIITSDQYQELLGDISLQHTAQ</sequence>
<reference evidence="3" key="1">
    <citation type="journal article" date="2019" name="Int. J. Syst. Evol. Microbiol.">
        <title>The Global Catalogue of Microorganisms (GCM) 10K type strain sequencing project: providing services to taxonomists for standard genome sequencing and annotation.</title>
        <authorList>
            <consortium name="The Broad Institute Genomics Platform"/>
            <consortium name="The Broad Institute Genome Sequencing Center for Infectious Disease"/>
            <person name="Wu L."/>
            <person name="Ma J."/>
        </authorList>
    </citation>
    <scope>NUCLEOTIDE SEQUENCE [LARGE SCALE GENOMIC DNA]</scope>
    <source>
        <strain evidence="3">JCM 18326</strain>
    </source>
</reference>
<dbReference type="Proteomes" id="UP001500298">
    <property type="component" value="Unassembled WGS sequence"/>
</dbReference>
<organism evidence="2 3">
    <name type="scientific">Algivirga pacifica</name>
    <dbReference type="NCBI Taxonomy" id="1162670"/>
    <lineage>
        <taxon>Bacteria</taxon>
        <taxon>Pseudomonadati</taxon>
        <taxon>Bacteroidota</taxon>
        <taxon>Cytophagia</taxon>
        <taxon>Cytophagales</taxon>
        <taxon>Flammeovirgaceae</taxon>
        <taxon>Algivirga</taxon>
    </lineage>
</organism>
<gene>
    <name evidence="2" type="ORF">GCM10023331_11790</name>
</gene>
<accession>A0ABP9D9G7</accession>
<keyword evidence="3" id="KW-1185">Reference proteome</keyword>
<dbReference type="EMBL" id="BAABJX010000020">
    <property type="protein sequence ID" value="GAA4828403.1"/>
    <property type="molecule type" value="Genomic_DNA"/>
</dbReference>
<dbReference type="InterPro" id="IPR000297">
    <property type="entry name" value="PPIase_PpiC"/>
</dbReference>
<evidence type="ECO:0000259" key="1">
    <source>
        <dbReference type="Pfam" id="PF13145"/>
    </source>
</evidence>
<protein>
    <recommendedName>
        <fullName evidence="1">PpiC domain-containing protein</fullName>
    </recommendedName>
</protein>
<comment type="caution">
    <text evidence="2">The sequence shown here is derived from an EMBL/GenBank/DDBJ whole genome shotgun (WGS) entry which is preliminary data.</text>
</comment>
<evidence type="ECO:0000313" key="2">
    <source>
        <dbReference type="EMBL" id="GAA4828403.1"/>
    </source>
</evidence>
<evidence type="ECO:0000313" key="3">
    <source>
        <dbReference type="Proteomes" id="UP001500298"/>
    </source>
</evidence>
<dbReference type="Pfam" id="PF13145">
    <property type="entry name" value="Rotamase_2"/>
    <property type="match status" value="1"/>
</dbReference>